<protein>
    <submittedName>
        <fullName evidence="2">16S rRNA pseudouridylate synthase</fullName>
    </submittedName>
</protein>
<keyword evidence="1" id="KW-0694">RNA-binding</keyword>
<name>A0A0R1LMI7_9LACO</name>
<dbReference type="RefSeq" id="WP_057803112.1">
    <property type="nucleotide sequence ID" value="NZ_AZDV01000026.1"/>
</dbReference>
<dbReference type="Proteomes" id="UP000051955">
    <property type="component" value="Unassembled WGS sequence"/>
</dbReference>
<organism evidence="2 3">
    <name type="scientific">Levilactobacillus acidifarinae DSM 19394 = JCM 15949</name>
    <dbReference type="NCBI Taxonomy" id="1423715"/>
    <lineage>
        <taxon>Bacteria</taxon>
        <taxon>Bacillati</taxon>
        <taxon>Bacillota</taxon>
        <taxon>Bacilli</taxon>
        <taxon>Lactobacillales</taxon>
        <taxon>Lactobacillaceae</taxon>
        <taxon>Levilactobacillus</taxon>
    </lineage>
</organism>
<dbReference type="PATRIC" id="fig|1423715.3.peg.249"/>
<dbReference type="PROSITE" id="PS50889">
    <property type="entry name" value="S4"/>
    <property type="match status" value="1"/>
</dbReference>
<dbReference type="OrthoDB" id="9807213at2"/>
<dbReference type="EMBL" id="AZDV01000026">
    <property type="protein sequence ID" value="KRK94276.1"/>
    <property type="molecule type" value="Genomic_DNA"/>
</dbReference>
<dbReference type="GO" id="GO:0003723">
    <property type="term" value="F:RNA binding"/>
    <property type="evidence" value="ECO:0007669"/>
    <property type="project" value="UniProtKB-KW"/>
</dbReference>
<dbReference type="InterPro" id="IPR036986">
    <property type="entry name" value="S4_RNA-bd_sf"/>
</dbReference>
<evidence type="ECO:0000313" key="3">
    <source>
        <dbReference type="Proteomes" id="UP000051955"/>
    </source>
</evidence>
<dbReference type="Gene3D" id="3.10.290.10">
    <property type="entry name" value="RNA-binding S4 domain"/>
    <property type="match status" value="1"/>
</dbReference>
<evidence type="ECO:0000256" key="1">
    <source>
        <dbReference type="PROSITE-ProRule" id="PRU00182"/>
    </source>
</evidence>
<keyword evidence="3" id="KW-1185">Reference proteome</keyword>
<reference evidence="2 3" key="1">
    <citation type="journal article" date="2015" name="Genome Announc.">
        <title>Expanding the biotechnology potential of lactobacilli through comparative genomics of 213 strains and associated genera.</title>
        <authorList>
            <person name="Sun Z."/>
            <person name="Harris H.M."/>
            <person name="McCann A."/>
            <person name="Guo C."/>
            <person name="Argimon S."/>
            <person name="Zhang W."/>
            <person name="Yang X."/>
            <person name="Jeffery I.B."/>
            <person name="Cooney J.C."/>
            <person name="Kagawa T.F."/>
            <person name="Liu W."/>
            <person name="Song Y."/>
            <person name="Salvetti E."/>
            <person name="Wrobel A."/>
            <person name="Rasinkangas P."/>
            <person name="Parkhill J."/>
            <person name="Rea M.C."/>
            <person name="O'Sullivan O."/>
            <person name="Ritari J."/>
            <person name="Douillard F.P."/>
            <person name="Paul Ross R."/>
            <person name="Yang R."/>
            <person name="Briner A.E."/>
            <person name="Felis G.E."/>
            <person name="de Vos W.M."/>
            <person name="Barrangou R."/>
            <person name="Klaenhammer T.R."/>
            <person name="Caufield P.W."/>
            <person name="Cui Y."/>
            <person name="Zhang H."/>
            <person name="O'Toole P.W."/>
        </authorList>
    </citation>
    <scope>NUCLEOTIDE SEQUENCE [LARGE SCALE GENOMIC DNA]</scope>
    <source>
        <strain evidence="2 3">DSM 19394</strain>
    </source>
</reference>
<proteinExistence type="predicted"/>
<accession>A0A0R1LMI7</accession>
<dbReference type="AlphaFoldDB" id="A0A0R1LMI7"/>
<evidence type="ECO:0000313" key="2">
    <source>
        <dbReference type="EMBL" id="KRK94276.1"/>
    </source>
</evidence>
<gene>
    <name evidence="2" type="ORF">FD25_GL000233</name>
</gene>
<dbReference type="SUPFAM" id="SSF55174">
    <property type="entry name" value="Alpha-L RNA-binding motif"/>
    <property type="match status" value="1"/>
</dbReference>
<sequence length="233" mass="25092">MNLEHYLTEHHQGTRRQIVRLLRQERVTVNDAVVVTGHTTVAKTDRVCVDGLTVTGRQPQYLVFNRPLGFQDDLTPTTPRSLGGLLNDFDRQWQLTALADLPKEATGLVLASDDPHFLTDLQQIGWPSQLTAQLTGPVAPDLTAVKAAVAWQDLTVTPDAVRQTTTIVGTTKGVAAAVIALSQLPELIGPVIRTGVGPLALPGDLPVGTYRGLFAPEIDALVAPLDVTTRSED</sequence>
<dbReference type="CDD" id="cd00165">
    <property type="entry name" value="S4"/>
    <property type="match status" value="1"/>
</dbReference>
<comment type="caution">
    <text evidence="2">The sequence shown here is derived from an EMBL/GenBank/DDBJ whole genome shotgun (WGS) entry which is preliminary data.</text>
</comment>
<dbReference type="STRING" id="1423715.FD25_GL000233"/>